<proteinExistence type="predicted"/>
<protein>
    <submittedName>
        <fullName evidence="1">Histidine phosphatase family protein</fullName>
    </submittedName>
</protein>
<sequence>MAADFVVLLRHGRTASNHEGRWQGQLDVPLDEVGAGQAVAASKALAALLEGLDGKVRLVSSDLSRASATAGALAETLGVDLELDPRLRETDAGNWQGLTAAEITAQWPEEYEAWRAGRDVPLGGAETRSQAGARAAACIAELEEAQDGGTLVCVSHGAALRGAVCELAGLGWEATAAFEPIGNCHWVVMRRTVRGWRIVTYNQGV</sequence>
<evidence type="ECO:0000313" key="1">
    <source>
        <dbReference type="EMBL" id="MFI7587036.1"/>
    </source>
</evidence>
<dbReference type="PANTHER" id="PTHR48100">
    <property type="entry name" value="BROAD-SPECIFICITY PHOSPHATASE YOR283W-RELATED"/>
    <property type="match status" value="1"/>
</dbReference>
<dbReference type="InterPro" id="IPR029033">
    <property type="entry name" value="His_PPase_superfam"/>
</dbReference>
<accession>A0ABW8AL04</accession>
<dbReference type="InterPro" id="IPR050275">
    <property type="entry name" value="PGM_Phosphatase"/>
</dbReference>
<dbReference type="InterPro" id="IPR013078">
    <property type="entry name" value="His_Pase_superF_clade-1"/>
</dbReference>
<dbReference type="Pfam" id="PF00300">
    <property type="entry name" value="His_Phos_1"/>
    <property type="match status" value="1"/>
</dbReference>
<dbReference type="SMART" id="SM00855">
    <property type="entry name" value="PGAM"/>
    <property type="match status" value="1"/>
</dbReference>
<name>A0ABW8AL04_9ACTN</name>
<keyword evidence="2" id="KW-1185">Reference proteome</keyword>
<dbReference type="EMBL" id="JBITLV010000002">
    <property type="protein sequence ID" value="MFI7587036.1"/>
    <property type="molecule type" value="Genomic_DNA"/>
</dbReference>
<dbReference type="Gene3D" id="3.40.50.1240">
    <property type="entry name" value="Phosphoglycerate mutase-like"/>
    <property type="match status" value="1"/>
</dbReference>
<dbReference type="Proteomes" id="UP001612915">
    <property type="component" value="Unassembled WGS sequence"/>
</dbReference>
<dbReference type="PANTHER" id="PTHR48100:SF62">
    <property type="entry name" value="GLUCOSYL-3-PHOSPHOGLYCERATE PHOSPHATASE"/>
    <property type="match status" value="1"/>
</dbReference>
<organism evidence="1 2">
    <name type="scientific">Spongisporangium articulatum</name>
    <dbReference type="NCBI Taxonomy" id="3362603"/>
    <lineage>
        <taxon>Bacteria</taxon>
        <taxon>Bacillati</taxon>
        <taxon>Actinomycetota</taxon>
        <taxon>Actinomycetes</taxon>
        <taxon>Kineosporiales</taxon>
        <taxon>Kineosporiaceae</taxon>
        <taxon>Spongisporangium</taxon>
    </lineage>
</organism>
<evidence type="ECO:0000313" key="2">
    <source>
        <dbReference type="Proteomes" id="UP001612915"/>
    </source>
</evidence>
<reference evidence="1 2" key="1">
    <citation type="submission" date="2024-10" db="EMBL/GenBank/DDBJ databases">
        <title>The Natural Products Discovery Center: Release of the First 8490 Sequenced Strains for Exploring Actinobacteria Biosynthetic Diversity.</title>
        <authorList>
            <person name="Kalkreuter E."/>
            <person name="Kautsar S.A."/>
            <person name="Yang D."/>
            <person name="Bader C.D."/>
            <person name="Teijaro C.N."/>
            <person name="Fluegel L."/>
            <person name="Davis C.M."/>
            <person name="Simpson J.R."/>
            <person name="Lauterbach L."/>
            <person name="Steele A.D."/>
            <person name="Gui C."/>
            <person name="Meng S."/>
            <person name="Li G."/>
            <person name="Viehrig K."/>
            <person name="Ye F."/>
            <person name="Su P."/>
            <person name="Kiefer A.F."/>
            <person name="Nichols A."/>
            <person name="Cepeda A.J."/>
            <person name="Yan W."/>
            <person name="Fan B."/>
            <person name="Jiang Y."/>
            <person name="Adhikari A."/>
            <person name="Zheng C.-J."/>
            <person name="Schuster L."/>
            <person name="Cowan T.M."/>
            <person name="Smanski M.J."/>
            <person name="Chevrette M.G."/>
            <person name="De Carvalho L.P.S."/>
            <person name="Shen B."/>
        </authorList>
    </citation>
    <scope>NUCLEOTIDE SEQUENCE [LARGE SCALE GENOMIC DNA]</scope>
    <source>
        <strain evidence="1 2">NPDC049639</strain>
    </source>
</reference>
<comment type="caution">
    <text evidence="1">The sequence shown here is derived from an EMBL/GenBank/DDBJ whole genome shotgun (WGS) entry which is preliminary data.</text>
</comment>
<dbReference type="SUPFAM" id="SSF53254">
    <property type="entry name" value="Phosphoglycerate mutase-like"/>
    <property type="match status" value="1"/>
</dbReference>
<dbReference type="CDD" id="cd07067">
    <property type="entry name" value="HP_PGM_like"/>
    <property type="match status" value="1"/>
</dbReference>
<gene>
    <name evidence="1" type="ORF">ACIB24_08170</name>
</gene>
<dbReference type="RefSeq" id="WP_398277895.1">
    <property type="nucleotide sequence ID" value="NZ_JBITLV010000002.1"/>
</dbReference>